<evidence type="ECO:0000256" key="11">
    <source>
        <dbReference type="ARBA" id="ARBA00031800"/>
    </source>
</evidence>
<dbReference type="STRING" id="187868.SAMN05192589_10465"/>
<dbReference type="NCBIfam" id="TIGR00136">
    <property type="entry name" value="mnmG_gidA"/>
    <property type="match status" value="1"/>
</dbReference>
<dbReference type="Gene3D" id="1.10.150.570">
    <property type="entry name" value="GidA associated domain, C-terminal subdomain"/>
    <property type="match status" value="1"/>
</dbReference>
<dbReference type="EMBL" id="FMZC01000004">
    <property type="protein sequence ID" value="SDD00516.1"/>
    <property type="molecule type" value="Genomic_DNA"/>
</dbReference>
<dbReference type="InterPro" id="IPR036188">
    <property type="entry name" value="FAD/NAD-bd_sf"/>
</dbReference>
<dbReference type="PROSITE" id="PS01280">
    <property type="entry name" value="GIDA_1"/>
    <property type="match status" value="1"/>
</dbReference>
<comment type="caution">
    <text evidence="12">Lacks conserved residue(s) required for the propagation of feature annotation.</text>
</comment>
<dbReference type="Gene3D" id="1.10.10.1800">
    <property type="entry name" value="tRNA uridine 5-carboxymethylaminomethyl modification enzyme MnmG/GidA"/>
    <property type="match status" value="1"/>
</dbReference>
<evidence type="ECO:0000256" key="4">
    <source>
        <dbReference type="ARBA" id="ARBA00020461"/>
    </source>
</evidence>
<evidence type="ECO:0000256" key="8">
    <source>
        <dbReference type="ARBA" id="ARBA00022827"/>
    </source>
</evidence>
<accession>A0A1G6R9F2</accession>
<gene>
    <name evidence="12" type="primary">mnmG</name>
    <name evidence="12" type="synonym">gidA</name>
    <name evidence="14" type="ORF">SAMN05192589_10465</name>
</gene>
<dbReference type="Pfam" id="PF01134">
    <property type="entry name" value="GIDA"/>
    <property type="match status" value="1"/>
</dbReference>
<dbReference type="FunFam" id="1.10.150.570:FF:000001">
    <property type="entry name" value="tRNA uridine 5-carboxymethylaminomethyl modification enzyme MnmG"/>
    <property type="match status" value="1"/>
</dbReference>
<comment type="function">
    <text evidence="2 12">NAD-binding protein involved in the addition of a carboxymethylaminomethyl (cmnm) group at the wobble position (U34) of certain tRNAs, forming tRNA-cmnm(5)s(2)U34.</text>
</comment>
<keyword evidence="15" id="KW-1185">Reference proteome</keyword>
<feature type="binding site" evidence="12">
    <location>
        <begin position="285"/>
        <end position="299"/>
    </location>
    <ligand>
        <name>NAD(+)</name>
        <dbReference type="ChEBI" id="CHEBI:57540"/>
    </ligand>
</feature>
<dbReference type="GO" id="GO:0005829">
    <property type="term" value="C:cytosol"/>
    <property type="evidence" value="ECO:0007669"/>
    <property type="project" value="TreeGrafter"/>
</dbReference>
<evidence type="ECO:0000256" key="5">
    <source>
        <dbReference type="ARBA" id="ARBA00022490"/>
    </source>
</evidence>
<feature type="binding site" evidence="12">
    <location>
        <begin position="13"/>
        <end position="18"/>
    </location>
    <ligand>
        <name>FAD</name>
        <dbReference type="ChEBI" id="CHEBI:57692"/>
    </ligand>
</feature>
<dbReference type="Proteomes" id="UP000198781">
    <property type="component" value="Unassembled WGS sequence"/>
</dbReference>
<evidence type="ECO:0000256" key="7">
    <source>
        <dbReference type="ARBA" id="ARBA00022694"/>
    </source>
</evidence>
<dbReference type="HAMAP" id="MF_00129">
    <property type="entry name" value="MnmG_GidA"/>
    <property type="match status" value="1"/>
</dbReference>
<evidence type="ECO:0000313" key="14">
    <source>
        <dbReference type="EMBL" id="SDD00516.1"/>
    </source>
</evidence>
<dbReference type="GO" id="GO:0002098">
    <property type="term" value="P:tRNA wobble uridine modification"/>
    <property type="evidence" value="ECO:0007669"/>
    <property type="project" value="InterPro"/>
</dbReference>
<sequence>MLYPQEFDVIVVGGGHAGTEAALAAARMGQRTLLLTHNIETLGQMSCNPSIGGIGKGHLVKEVDALGGAMALATDEGGIQFRILNSSKGPAVRATRAQADRVLYKAAIRRMLENQPNLWLFQQAVDDLMVEGDRVVGAVTQVGVRFRSRTVVLTAGTFLDGKIHVGLNNYAAGRAGDPPAASLSARLKELQLPQGRLKTGTPPRIDGRSIDFSKCEEQPGDGMPGGINEGTVPVFSFMAHAYGGAAMHPRQMPCWVTHTNERTHDIIRSGFDRSPMFTGKIEGVGPRYCPSVEDKINRFADKDSHQIFLEPEGLTTHEFYPNGISTSLPFDIQYDLVRSMAGLENAHILRPGYAIEYDYFDPRSLKSTFETRQVQGLFFAGQINGTTGYEEAAAQGLFAGINAALQCRQIKGEANDFGGAWLPRRDEAYLGVMVDDLITKGVTEPYRMFTSRAEFRLQLREDNADMRLTEVGRQLGLVDDARWESFSRKRDAVSRETERLKTTWVNPRSLPAEESARVLGKSIEHEYNLFDLLRRPDVAYGDLMGMGGGRLASADVSRETLGELALPVVEQVEIAAKYAGYIDRQKDEVLRAAHFETLRLPAELDYLQVPALSIEVRQKLQKHRPETLGQASRISGVTPAAISLLLVHLKRGGFKGFSTAPVQDEVPA</sequence>
<evidence type="ECO:0000313" key="15">
    <source>
        <dbReference type="Proteomes" id="UP000198781"/>
    </source>
</evidence>
<dbReference type="AlphaFoldDB" id="A0A1G6R9F2"/>
<dbReference type="OrthoDB" id="9815560at2"/>
<dbReference type="PANTHER" id="PTHR11806">
    <property type="entry name" value="GLUCOSE INHIBITED DIVISION PROTEIN A"/>
    <property type="match status" value="1"/>
</dbReference>
<dbReference type="GO" id="GO:0050660">
    <property type="term" value="F:flavin adenine dinucleotide binding"/>
    <property type="evidence" value="ECO:0007669"/>
    <property type="project" value="UniProtKB-UniRule"/>
</dbReference>
<evidence type="ECO:0000259" key="13">
    <source>
        <dbReference type="SMART" id="SM01228"/>
    </source>
</evidence>
<evidence type="ECO:0000256" key="10">
    <source>
        <dbReference type="ARBA" id="ARBA00025948"/>
    </source>
</evidence>
<evidence type="ECO:0000256" key="2">
    <source>
        <dbReference type="ARBA" id="ARBA00003717"/>
    </source>
</evidence>
<evidence type="ECO:0000256" key="6">
    <source>
        <dbReference type="ARBA" id="ARBA00022630"/>
    </source>
</evidence>
<comment type="subcellular location">
    <subcellularLocation>
        <location evidence="12">Cytoplasm</location>
    </subcellularLocation>
</comment>
<dbReference type="SUPFAM" id="SSF51905">
    <property type="entry name" value="FAD/NAD(P)-binding domain"/>
    <property type="match status" value="1"/>
</dbReference>
<dbReference type="PROSITE" id="PS01281">
    <property type="entry name" value="GIDA_2"/>
    <property type="match status" value="1"/>
</dbReference>
<dbReference type="GO" id="GO:0030488">
    <property type="term" value="P:tRNA methylation"/>
    <property type="evidence" value="ECO:0007669"/>
    <property type="project" value="TreeGrafter"/>
</dbReference>
<comment type="similarity">
    <text evidence="3 12">Belongs to the MnmG family.</text>
</comment>
<dbReference type="RefSeq" id="WP_092742173.1">
    <property type="nucleotide sequence ID" value="NZ_FMZC01000004.1"/>
</dbReference>
<protein>
    <recommendedName>
        <fullName evidence="4 12">tRNA uridine 5-carboxymethylaminomethyl modification enzyme MnmG</fullName>
    </recommendedName>
    <alternativeName>
        <fullName evidence="11 12">Glucose-inhibited division protein A</fullName>
    </alternativeName>
</protein>
<reference evidence="14 15" key="1">
    <citation type="submission" date="2016-10" db="EMBL/GenBank/DDBJ databases">
        <authorList>
            <person name="de Groot N.N."/>
        </authorList>
    </citation>
    <scope>NUCLEOTIDE SEQUENCE [LARGE SCALE GENOMIC DNA]</scope>
    <source>
        <strain evidence="14 15">DSM 16619</strain>
    </source>
</reference>
<dbReference type="PANTHER" id="PTHR11806:SF0">
    <property type="entry name" value="PROTEIN MTO1 HOMOLOG, MITOCHONDRIAL"/>
    <property type="match status" value="1"/>
</dbReference>
<keyword evidence="9 12" id="KW-0520">NAD</keyword>
<dbReference type="Pfam" id="PF21680">
    <property type="entry name" value="GIDA_C_1st"/>
    <property type="match status" value="1"/>
</dbReference>
<organism evidence="14 15">
    <name type="scientific">Paracidovorax valerianellae</name>
    <dbReference type="NCBI Taxonomy" id="187868"/>
    <lineage>
        <taxon>Bacteria</taxon>
        <taxon>Pseudomonadati</taxon>
        <taxon>Pseudomonadota</taxon>
        <taxon>Betaproteobacteria</taxon>
        <taxon>Burkholderiales</taxon>
        <taxon>Comamonadaceae</taxon>
        <taxon>Paracidovorax</taxon>
    </lineage>
</organism>
<dbReference type="InterPro" id="IPR040131">
    <property type="entry name" value="MnmG_N"/>
</dbReference>
<dbReference type="InterPro" id="IPR044920">
    <property type="entry name" value="MnmG_C_subdom_sf"/>
</dbReference>
<evidence type="ECO:0000256" key="3">
    <source>
        <dbReference type="ARBA" id="ARBA00007653"/>
    </source>
</evidence>
<dbReference type="InterPro" id="IPR026904">
    <property type="entry name" value="MnmG_C"/>
</dbReference>
<dbReference type="Gene3D" id="3.50.50.60">
    <property type="entry name" value="FAD/NAD(P)-binding domain"/>
    <property type="match status" value="2"/>
</dbReference>
<dbReference type="FunFam" id="1.10.10.1800:FF:000001">
    <property type="entry name" value="tRNA uridine 5-carboxymethylaminomethyl modification enzyme MnmG"/>
    <property type="match status" value="1"/>
</dbReference>
<name>A0A1G6R9F2_9BURK</name>
<evidence type="ECO:0000256" key="1">
    <source>
        <dbReference type="ARBA" id="ARBA00001974"/>
    </source>
</evidence>
<dbReference type="InterPro" id="IPR047001">
    <property type="entry name" value="MnmG_C_subdom"/>
</dbReference>
<comment type="subunit">
    <text evidence="10 12">Homodimer. Heterotetramer of two MnmE and two MnmG subunits.</text>
</comment>
<evidence type="ECO:0000256" key="9">
    <source>
        <dbReference type="ARBA" id="ARBA00023027"/>
    </source>
</evidence>
<dbReference type="SMART" id="SM01228">
    <property type="entry name" value="GIDA_assoc_3"/>
    <property type="match status" value="1"/>
</dbReference>
<keyword evidence="6 12" id="KW-0285">Flavoprotein</keyword>
<dbReference type="InterPro" id="IPR049312">
    <property type="entry name" value="GIDA_C_N"/>
</dbReference>
<dbReference type="FunFam" id="3.50.50.60:FF:000002">
    <property type="entry name" value="tRNA uridine 5-carboxymethylaminomethyl modification enzyme MnmG"/>
    <property type="match status" value="1"/>
</dbReference>
<dbReference type="FunFam" id="3.50.50.60:FF:000010">
    <property type="entry name" value="tRNA uridine 5-carboxymethylaminomethyl modification enzyme MnmG"/>
    <property type="match status" value="1"/>
</dbReference>
<proteinExistence type="inferred from homology"/>
<keyword evidence="5 12" id="KW-0963">Cytoplasm</keyword>
<dbReference type="InterPro" id="IPR020595">
    <property type="entry name" value="MnmG-rel_CS"/>
</dbReference>
<comment type="cofactor">
    <cofactor evidence="1 12">
        <name>FAD</name>
        <dbReference type="ChEBI" id="CHEBI:57692"/>
    </cofactor>
</comment>
<dbReference type="InterPro" id="IPR002218">
    <property type="entry name" value="MnmG-rel"/>
</dbReference>
<dbReference type="Pfam" id="PF13932">
    <property type="entry name" value="SAM_GIDA_C"/>
    <property type="match status" value="1"/>
</dbReference>
<feature type="domain" description="tRNA uridine 5-carboxymethylaminomethyl modification enzyme C-terminal subdomain" evidence="13">
    <location>
        <begin position="576"/>
        <end position="647"/>
    </location>
</feature>
<evidence type="ECO:0000256" key="12">
    <source>
        <dbReference type="HAMAP-Rule" id="MF_00129"/>
    </source>
</evidence>
<dbReference type="InterPro" id="IPR004416">
    <property type="entry name" value="MnmG"/>
</dbReference>
<keyword evidence="7 12" id="KW-0819">tRNA processing</keyword>
<keyword evidence="8 12" id="KW-0274">FAD</keyword>